<accession>A0AAU9REK7</accession>
<sequence>MVLTATFLMAVVFLASPIIIHAADSSDVKLDEGSTKCSPACIQYPPPPPPSFPPPPPPSTPSPPTPSYCPPPPPYVSPPGDIYPVDHDFGLGAAAAGESFTTVKLIVLGVIGFMFLGI</sequence>
<evidence type="ECO:0000313" key="3">
    <source>
        <dbReference type="EMBL" id="CAH2039139.1"/>
    </source>
</evidence>
<keyword evidence="2" id="KW-0732">Signal</keyword>
<evidence type="ECO:0000256" key="1">
    <source>
        <dbReference type="SAM" id="MobiDB-lite"/>
    </source>
</evidence>
<feature type="compositionally biased region" description="Pro residues" evidence="1">
    <location>
        <begin position="44"/>
        <end position="73"/>
    </location>
</feature>
<proteinExistence type="predicted"/>
<reference evidence="3 4" key="1">
    <citation type="submission" date="2022-03" db="EMBL/GenBank/DDBJ databases">
        <authorList>
            <person name="Nunn A."/>
            <person name="Chopra R."/>
            <person name="Nunn A."/>
            <person name="Contreras Garrido A."/>
        </authorList>
    </citation>
    <scope>NUCLEOTIDE SEQUENCE [LARGE SCALE GENOMIC DNA]</scope>
</reference>
<evidence type="ECO:0000256" key="2">
    <source>
        <dbReference type="SAM" id="SignalP"/>
    </source>
</evidence>
<feature type="chain" id="PRO_5043661726" evidence="2">
    <location>
        <begin position="23"/>
        <end position="118"/>
    </location>
</feature>
<evidence type="ECO:0000313" key="4">
    <source>
        <dbReference type="Proteomes" id="UP000836841"/>
    </source>
</evidence>
<dbReference type="EMBL" id="OU466857">
    <property type="protein sequence ID" value="CAH2039139.1"/>
    <property type="molecule type" value="Genomic_DNA"/>
</dbReference>
<feature type="region of interest" description="Disordered" evidence="1">
    <location>
        <begin position="29"/>
        <end position="73"/>
    </location>
</feature>
<keyword evidence="4" id="KW-1185">Reference proteome</keyword>
<feature type="signal peptide" evidence="2">
    <location>
        <begin position="1"/>
        <end position="22"/>
    </location>
</feature>
<dbReference type="Proteomes" id="UP000836841">
    <property type="component" value="Chromosome 1"/>
</dbReference>
<name>A0AAU9REK7_THLAR</name>
<dbReference type="PANTHER" id="PTHR35094:SF5">
    <property type="entry name" value="GENOME ASSEMBLY, CHROMOSOME: A09"/>
    <property type="match status" value="1"/>
</dbReference>
<dbReference type="AlphaFoldDB" id="A0AAU9REK7"/>
<organism evidence="3 4">
    <name type="scientific">Thlaspi arvense</name>
    <name type="common">Field penny-cress</name>
    <dbReference type="NCBI Taxonomy" id="13288"/>
    <lineage>
        <taxon>Eukaryota</taxon>
        <taxon>Viridiplantae</taxon>
        <taxon>Streptophyta</taxon>
        <taxon>Embryophyta</taxon>
        <taxon>Tracheophyta</taxon>
        <taxon>Spermatophyta</taxon>
        <taxon>Magnoliopsida</taxon>
        <taxon>eudicotyledons</taxon>
        <taxon>Gunneridae</taxon>
        <taxon>Pentapetalae</taxon>
        <taxon>rosids</taxon>
        <taxon>malvids</taxon>
        <taxon>Brassicales</taxon>
        <taxon>Brassicaceae</taxon>
        <taxon>Thlaspideae</taxon>
        <taxon>Thlaspi</taxon>
    </lineage>
</organism>
<protein>
    <submittedName>
        <fullName evidence="3">Uncharacterized protein</fullName>
    </submittedName>
</protein>
<gene>
    <name evidence="3" type="ORF">TAV2_LOCUS1167</name>
</gene>
<dbReference type="PANTHER" id="PTHR35094">
    <property type="entry name" value="LEUCINE-RICH REPEAT EXTENSIN-LIKE PROTEIN 2"/>
    <property type="match status" value="1"/>
</dbReference>